<keyword evidence="3 11" id="KW-0813">Transport</keyword>
<dbReference type="Gene3D" id="1.50.40.10">
    <property type="entry name" value="Mitochondrial carrier domain"/>
    <property type="match status" value="2"/>
</dbReference>
<proteinExistence type="inferred from homology"/>
<dbReference type="FunFam" id="1.50.40.10:FF:000018">
    <property type="entry name" value="S-adenosylmethionine mitochondrial carrier protein-like"/>
    <property type="match status" value="1"/>
</dbReference>
<dbReference type="PANTHER" id="PTHR45667">
    <property type="entry name" value="S-ADENOSYLMETHIONINE MITOCHONDRIAL CARRIER PROTEIN"/>
    <property type="match status" value="1"/>
</dbReference>
<accession>A0AAF0ETY7</accession>
<feature type="repeat" description="Solcar" evidence="10">
    <location>
        <begin position="100"/>
        <end position="184"/>
    </location>
</feature>
<keyword evidence="6" id="KW-0999">Mitochondrion inner membrane</keyword>
<evidence type="ECO:0000256" key="3">
    <source>
        <dbReference type="ARBA" id="ARBA00022448"/>
    </source>
</evidence>
<reference evidence="13" key="1">
    <citation type="submission" date="2023-03" db="EMBL/GenBank/DDBJ databases">
        <title>Mating type loci evolution in Malassezia.</title>
        <authorList>
            <person name="Coelho M.A."/>
        </authorList>
    </citation>
    <scope>NUCLEOTIDE SEQUENCE</scope>
    <source>
        <strain evidence="13">CBS 11721</strain>
    </source>
</reference>
<keyword evidence="5" id="KW-0677">Repeat</keyword>
<dbReference type="EMBL" id="CP119881">
    <property type="protein sequence ID" value="WFD36745.1"/>
    <property type="molecule type" value="Genomic_DNA"/>
</dbReference>
<evidence type="ECO:0000256" key="5">
    <source>
        <dbReference type="ARBA" id="ARBA00022737"/>
    </source>
</evidence>
<sequence length="289" mass="30709">MEGEAADRAGTSFSTALIAGAGAGLSVDLLFFPIDTIKTRLQSSQGFWRAGGFSGVYRGMGSVAVGSAPGASLFFVTYETLKGYLAKTLYPNSSRDAVENAADVHMLAASCAEVTACLVRVPTDVVKSRQQTAAYGRISSLNALRTVVASEGVRGLYRGYASTILREIPFTCIQFPLYEWLKREFGRRESTEAWWHAPVAGSVAGSVAAACSTPLDVIKTRIMLAKTHADAGVEAVEPRFFPILRSIVQQGGIKALFAGVVPRVTWIGIGGAVFLGTFDLAARTIDGKN</sequence>
<evidence type="ECO:0000256" key="6">
    <source>
        <dbReference type="ARBA" id="ARBA00022792"/>
    </source>
</evidence>
<dbReference type="SUPFAM" id="SSF103506">
    <property type="entry name" value="Mitochondrial carrier"/>
    <property type="match status" value="1"/>
</dbReference>
<feature type="transmembrane region" description="Helical" evidence="12">
    <location>
        <begin position="12"/>
        <end position="32"/>
    </location>
</feature>
<dbReference type="InterPro" id="IPR002067">
    <property type="entry name" value="MCP"/>
</dbReference>
<keyword evidence="4 10" id="KW-0812">Transmembrane</keyword>
<evidence type="ECO:0000313" key="13">
    <source>
        <dbReference type="EMBL" id="WFD36745.1"/>
    </source>
</evidence>
<evidence type="ECO:0000256" key="8">
    <source>
        <dbReference type="ARBA" id="ARBA00023128"/>
    </source>
</evidence>
<keyword evidence="9 10" id="KW-0472">Membrane</keyword>
<keyword evidence="7 12" id="KW-1133">Transmembrane helix</keyword>
<dbReference type="AlphaFoldDB" id="A0AAF0ETY7"/>
<feature type="repeat" description="Solcar" evidence="10">
    <location>
        <begin position="11"/>
        <end position="84"/>
    </location>
</feature>
<evidence type="ECO:0000256" key="2">
    <source>
        <dbReference type="ARBA" id="ARBA00006375"/>
    </source>
</evidence>
<evidence type="ECO:0000256" key="12">
    <source>
        <dbReference type="SAM" id="Phobius"/>
    </source>
</evidence>
<dbReference type="GO" id="GO:0005743">
    <property type="term" value="C:mitochondrial inner membrane"/>
    <property type="evidence" value="ECO:0007669"/>
    <property type="project" value="UniProtKB-SubCell"/>
</dbReference>
<organism evidence="13 14">
    <name type="scientific">Malassezia cuniculi</name>
    <dbReference type="NCBI Taxonomy" id="948313"/>
    <lineage>
        <taxon>Eukaryota</taxon>
        <taxon>Fungi</taxon>
        <taxon>Dikarya</taxon>
        <taxon>Basidiomycota</taxon>
        <taxon>Ustilaginomycotina</taxon>
        <taxon>Malasseziomycetes</taxon>
        <taxon>Malasseziales</taxon>
        <taxon>Malasseziaceae</taxon>
        <taxon>Malassezia</taxon>
    </lineage>
</organism>
<dbReference type="Pfam" id="PF00153">
    <property type="entry name" value="Mito_carr"/>
    <property type="match status" value="3"/>
</dbReference>
<evidence type="ECO:0000256" key="11">
    <source>
        <dbReference type="RuleBase" id="RU000488"/>
    </source>
</evidence>
<evidence type="ECO:0000313" key="14">
    <source>
        <dbReference type="Proteomes" id="UP001219933"/>
    </source>
</evidence>
<dbReference type="InterPro" id="IPR018108">
    <property type="entry name" value="MCP_transmembrane"/>
</dbReference>
<feature type="repeat" description="Solcar" evidence="10">
    <location>
        <begin position="192"/>
        <end position="284"/>
    </location>
</feature>
<dbReference type="Proteomes" id="UP001219933">
    <property type="component" value="Chromosome 5"/>
</dbReference>
<evidence type="ECO:0000256" key="1">
    <source>
        <dbReference type="ARBA" id="ARBA00004448"/>
    </source>
</evidence>
<keyword evidence="8" id="KW-0496">Mitochondrion</keyword>
<evidence type="ECO:0000256" key="9">
    <source>
        <dbReference type="ARBA" id="ARBA00023136"/>
    </source>
</evidence>
<comment type="similarity">
    <text evidence="2 11">Belongs to the mitochondrial carrier (TC 2.A.29) family.</text>
</comment>
<evidence type="ECO:0000256" key="7">
    <source>
        <dbReference type="ARBA" id="ARBA00022989"/>
    </source>
</evidence>
<gene>
    <name evidence="13" type="primary">PET8</name>
    <name evidence="13" type="ORF">MCUN1_003632</name>
</gene>
<evidence type="ECO:0000256" key="10">
    <source>
        <dbReference type="PROSITE-ProRule" id="PRU00282"/>
    </source>
</evidence>
<comment type="subcellular location">
    <subcellularLocation>
        <location evidence="1">Mitochondrion inner membrane</location>
        <topology evidence="1">Multi-pass membrane protein</topology>
    </subcellularLocation>
</comment>
<dbReference type="PRINTS" id="PR00926">
    <property type="entry name" value="MITOCARRIER"/>
</dbReference>
<keyword evidence="14" id="KW-1185">Reference proteome</keyword>
<dbReference type="InterPro" id="IPR023395">
    <property type="entry name" value="MCP_dom_sf"/>
</dbReference>
<evidence type="ECO:0000256" key="4">
    <source>
        <dbReference type="ARBA" id="ARBA00022692"/>
    </source>
</evidence>
<name>A0AAF0ETY7_9BASI</name>
<dbReference type="PROSITE" id="PS50920">
    <property type="entry name" value="SOLCAR"/>
    <property type="match status" value="3"/>
</dbReference>
<protein>
    <submittedName>
        <fullName evidence="13">S-adenosylmethionine transporter</fullName>
    </submittedName>
</protein>
<dbReference type="GO" id="GO:0055085">
    <property type="term" value="P:transmembrane transport"/>
    <property type="evidence" value="ECO:0007669"/>
    <property type="project" value="InterPro"/>
</dbReference>